<dbReference type="EMBL" id="CP028519">
    <property type="protein sequence ID" value="AVY93582.1"/>
    <property type="molecule type" value="Genomic_DNA"/>
</dbReference>
<dbReference type="Pfam" id="PF13188">
    <property type="entry name" value="PAS_8"/>
    <property type="match status" value="1"/>
</dbReference>
<keyword evidence="2" id="KW-1003">Cell membrane</keyword>
<evidence type="ECO:0000259" key="8">
    <source>
        <dbReference type="PROSITE" id="PS50113"/>
    </source>
</evidence>
<dbReference type="SMART" id="SM00267">
    <property type="entry name" value="GGDEF"/>
    <property type="match status" value="1"/>
</dbReference>
<feature type="transmembrane region" description="Helical" evidence="6">
    <location>
        <begin position="36"/>
        <end position="55"/>
    </location>
</feature>
<dbReference type="InterPro" id="IPR052155">
    <property type="entry name" value="Biofilm_reg_signaling"/>
</dbReference>
<dbReference type="PANTHER" id="PTHR44757">
    <property type="entry name" value="DIGUANYLATE CYCLASE DGCP"/>
    <property type="match status" value="1"/>
</dbReference>
<dbReference type="SUPFAM" id="SSF141868">
    <property type="entry name" value="EAL domain-like"/>
    <property type="match status" value="1"/>
</dbReference>
<dbReference type="SMART" id="SM00091">
    <property type="entry name" value="PAS"/>
    <property type="match status" value="3"/>
</dbReference>
<accession>A0A2S0P8B0</accession>
<dbReference type="PROSITE" id="PS50112">
    <property type="entry name" value="PAS"/>
    <property type="match status" value="2"/>
</dbReference>
<protein>
    <recommendedName>
        <fullName evidence="13">Diguanylate cyclase</fullName>
    </recommendedName>
</protein>
<dbReference type="KEGG" id="maer:DAI18_05630"/>
<dbReference type="NCBIfam" id="TIGR00254">
    <property type="entry name" value="GGDEF"/>
    <property type="match status" value="1"/>
</dbReference>
<feature type="domain" description="GGDEF" evidence="10">
    <location>
        <begin position="731"/>
        <end position="864"/>
    </location>
</feature>
<dbReference type="InterPro" id="IPR000014">
    <property type="entry name" value="PAS"/>
</dbReference>
<feature type="transmembrane region" description="Helical" evidence="6">
    <location>
        <begin position="261"/>
        <end position="279"/>
    </location>
</feature>
<dbReference type="Gene3D" id="3.30.70.270">
    <property type="match status" value="1"/>
</dbReference>
<dbReference type="InterPro" id="IPR035965">
    <property type="entry name" value="PAS-like_dom_sf"/>
</dbReference>
<dbReference type="PANTHER" id="PTHR44757:SF2">
    <property type="entry name" value="BIOFILM ARCHITECTURE MAINTENANCE PROTEIN MBAA"/>
    <property type="match status" value="1"/>
</dbReference>
<evidence type="ECO:0000256" key="5">
    <source>
        <dbReference type="ARBA" id="ARBA00023136"/>
    </source>
</evidence>
<dbReference type="InterPro" id="IPR043128">
    <property type="entry name" value="Rev_trsase/Diguanyl_cyclase"/>
</dbReference>
<feature type="transmembrane region" description="Helical" evidence="6">
    <location>
        <begin position="291"/>
        <end position="312"/>
    </location>
</feature>
<gene>
    <name evidence="11" type="ORF">DAI18_05630</name>
</gene>
<dbReference type="SUPFAM" id="SSF55785">
    <property type="entry name" value="PYP-like sensor domain (PAS domain)"/>
    <property type="match status" value="3"/>
</dbReference>
<dbReference type="GO" id="GO:0005886">
    <property type="term" value="C:plasma membrane"/>
    <property type="evidence" value="ECO:0007669"/>
    <property type="project" value="UniProtKB-SubCell"/>
</dbReference>
<feature type="domain" description="EAL" evidence="9">
    <location>
        <begin position="873"/>
        <end position="1124"/>
    </location>
</feature>
<dbReference type="InterPro" id="IPR001633">
    <property type="entry name" value="EAL_dom"/>
</dbReference>
<dbReference type="FunFam" id="3.30.70.270:FF:000001">
    <property type="entry name" value="Diguanylate cyclase domain protein"/>
    <property type="match status" value="1"/>
</dbReference>
<dbReference type="STRING" id="1122240.GCA_000620105_01181"/>
<dbReference type="InterPro" id="IPR007895">
    <property type="entry name" value="MASE1"/>
</dbReference>
<dbReference type="Pfam" id="PF08447">
    <property type="entry name" value="PAS_3"/>
    <property type="match status" value="1"/>
</dbReference>
<evidence type="ECO:0000259" key="10">
    <source>
        <dbReference type="PROSITE" id="PS50887"/>
    </source>
</evidence>
<dbReference type="InterPro" id="IPR001610">
    <property type="entry name" value="PAC"/>
</dbReference>
<dbReference type="InterPro" id="IPR035919">
    <property type="entry name" value="EAL_sf"/>
</dbReference>
<name>A0A2S0P8B0_9NEIS</name>
<evidence type="ECO:0000259" key="9">
    <source>
        <dbReference type="PROSITE" id="PS50883"/>
    </source>
</evidence>
<feature type="domain" description="PAS" evidence="7">
    <location>
        <begin position="581"/>
        <end position="635"/>
    </location>
</feature>
<evidence type="ECO:0000256" key="1">
    <source>
        <dbReference type="ARBA" id="ARBA00004651"/>
    </source>
</evidence>
<proteinExistence type="predicted"/>
<evidence type="ECO:0000256" key="4">
    <source>
        <dbReference type="ARBA" id="ARBA00022989"/>
    </source>
</evidence>
<feature type="transmembrane region" description="Helical" evidence="6">
    <location>
        <begin position="62"/>
        <end position="83"/>
    </location>
</feature>
<dbReference type="CDD" id="cd01948">
    <property type="entry name" value="EAL"/>
    <property type="match status" value="1"/>
</dbReference>
<dbReference type="CDD" id="cd00130">
    <property type="entry name" value="PAS"/>
    <property type="match status" value="3"/>
</dbReference>
<sequence length="1138" mass="125507">MGIHHLQQRVSIIMQRAGGPCMRAPSFLSVASTSTGITSLLFTTLGAAAASWISLQFPFSTGFIAFIWLPSGLSLVAILWGGWRMLPALAFGMTLPMLPETPLARWPALLLLALLSAGHSGLIGTLFGRWRHRHWDRLDLGDLVLALLTVGAITLTTALLSIAICVGSGLLPWGALTRAILPWWNADLLSLAVLPPLLIAWRGTPWPAGRRQQELALILAVTLASVLPVLNQPEPLAYHAFIYLHFITVIWMALRFGQREVALLCLLVQAGLLLGWGTQHQSFQQQMTDQLLLLTGAAMGQIVTVLVAALRARNQQLENLLASTEAQKRDQGAILSRALMLMPSGVAIIRASDGHIVDCNPRMCEMFGVERQAMLGRSSIELWLWDNPADRDTLVTTLDQPLAQEFWMRHSDGSRWRALVCASWLDLGGEAHYLAMISDIDRLVHAEATALHSERRIESALSAAGIGYVDLDFARNRASGNEAMARFFDYPVAGEHDISPIRTDWIDRIHPEDRQKIADAFCAMQAFRDIPRRSEFRIRDGDNWRWMVSTMEPIESTRDGRVLRWVGTYVDVSAQHQAVEQLQLAAHVLSHSSDAMVICDTRGNILQVNHAFERLTGMSRTQAIGASLARLSGPECHCETPPDNQAWEGERPFLTASGQLLACWQRQTPVTDALGETRHLFITLTDLTERRRAEARIRFLAEHDPLTGLINRAAFSERLEQALLQSQRDGSSNALMFIDLDNFKQVNDSLGHAAGDLLLREVAQRLRGVVRASDVIGRLGGDEFVVLLSRIPDPGDAAQVAEKILATLNEPFSLAGDEVQSPASIGVALSPQDGSDSDLLMRHADAAMYFVKTHGRHGWRFFAPTMQAEVIERREREQALRRAIETFDFELWYQTEHDIRTGSVIAIEALLRWRDEAGLLRPAADFIALADDIRLSTELTSWTLNAACGQARHWRDNGLIQCPVAVNLSPRQFADPALTEHIAKALSDNRLDAAWLEIEVPEASLVQDIVHTRRQFAALSALGVRVVVDHFGASAFDLLLLCQPPLVRLKFDRARLQHLLADGRAVPALAAFLCALGLPLTAKGVEHLDELPMLARLGLRHVQGIAVGEPLSASAMTARLTASNDAHAKMTAISPPAS</sequence>
<keyword evidence="12" id="KW-1185">Reference proteome</keyword>
<dbReference type="AlphaFoldDB" id="A0A2S0P8B0"/>
<dbReference type="GO" id="GO:0003824">
    <property type="term" value="F:catalytic activity"/>
    <property type="evidence" value="ECO:0007669"/>
    <property type="project" value="UniProtKB-ARBA"/>
</dbReference>
<evidence type="ECO:0000256" key="2">
    <source>
        <dbReference type="ARBA" id="ARBA00022475"/>
    </source>
</evidence>
<dbReference type="InterPro" id="IPR013656">
    <property type="entry name" value="PAS_4"/>
</dbReference>
<dbReference type="Proteomes" id="UP000244173">
    <property type="component" value="Chromosome"/>
</dbReference>
<feature type="domain" description="PAS" evidence="7">
    <location>
        <begin position="353"/>
        <end position="405"/>
    </location>
</feature>
<keyword evidence="5 6" id="KW-0472">Membrane</keyword>
<feature type="transmembrane region" description="Helical" evidence="6">
    <location>
        <begin position="236"/>
        <end position="254"/>
    </location>
</feature>
<dbReference type="PROSITE" id="PS50883">
    <property type="entry name" value="EAL"/>
    <property type="match status" value="1"/>
</dbReference>
<feature type="domain" description="PAC" evidence="8">
    <location>
        <begin position="647"/>
        <end position="699"/>
    </location>
</feature>
<dbReference type="InterPro" id="IPR000700">
    <property type="entry name" value="PAS-assoc_C"/>
</dbReference>
<dbReference type="SUPFAM" id="SSF55073">
    <property type="entry name" value="Nucleotide cyclase"/>
    <property type="match status" value="1"/>
</dbReference>
<evidence type="ECO:0000259" key="7">
    <source>
        <dbReference type="PROSITE" id="PS50112"/>
    </source>
</evidence>
<dbReference type="SMART" id="SM00086">
    <property type="entry name" value="PAC"/>
    <property type="match status" value="3"/>
</dbReference>
<evidence type="ECO:0008006" key="13">
    <source>
        <dbReference type="Google" id="ProtNLM"/>
    </source>
</evidence>
<dbReference type="SMART" id="SM00052">
    <property type="entry name" value="EAL"/>
    <property type="match status" value="1"/>
</dbReference>
<feature type="transmembrane region" description="Helical" evidence="6">
    <location>
        <begin position="333"/>
        <end position="352"/>
    </location>
</feature>
<evidence type="ECO:0000256" key="6">
    <source>
        <dbReference type="SAM" id="Phobius"/>
    </source>
</evidence>
<dbReference type="PROSITE" id="PS50887">
    <property type="entry name" value="GGDEF"/>
    <property type="match status" value="1"/>
</dbReference>
<dbReference type="InterPro" id="IPR013655">
    <property type="entry name" value="PAS_fold_3"/>
</dbReference>
<evidence type="ECO:0000256" key="3">
    <source>
        <dbReference type="ARBA" id="ARBA00022692"/>
    </source>
</evidence>
<keyword evidence="4 6" id="KW-1133">Transmembrane helix</keyword>
<dbReference type="Pfam" id="PF00990">
    <property type="entry name" value="GGDEF"/>
    <property type="match status" value="1"/>
</dbReference>
<organism evidence="11 12">
    <name type="scientific">Microvirgula aerodenitrificans</name>
    <dbReference type="NCBI Taxonomy" id="57480"/>
    <lineage>
        <taxon>Bacteria</taxon>
        <taxon>Pseudomonadati</taxon>
        <taxon>Pseudomonadota</taxon>
        <taxon>Betaproteobacteria</taxon>
        <taxon>Neisseriales</taxon>
        <taxon>Aquaspirillaceae</taxon>
        <taxon>Microvirgula</taxon>
    </lineage>
</organism>
<feature type="transmembrane region" description="Helical" evidence="6">
    <location>
        <begin position="213"/>
        <end position="230"/>
    </location>
</feature>
<dbReference type="CDD" id="cd01949">
    <property type="entry name" value="GGDEF"/>
    <property type="match status" value="1"/>
</dbReference>
<dbReference type="Pfam" id="PF05231">
    <property type="entry name" value="MASE1"/>
    <property type="match status" value="1"/>
</dbReference>
<dbReference type="InterPro" id="IPR029787">
    <property type="entry name" value="Nucleotide_cyclase"/>
</dbReference>
<evidence type="ECO:0000313" key="12">
    <source>
        <dbReference type="Proteomes" id="UP000244173"/>
    </source>
</evidence>
<dbReference type="NCBIfam" id="TIGR00229">
    <property type="entry name" value="sensory_box"/>
    <property type="match status" value="2"/>
</dbReference>
<dbReference type="Pfam" id="PF08448">
    <property type="entry name" value="PAS_4"/>
    <property type="match status" value="1"/>
</dbReference>
<dbReference type="Gene3D" id="3.20.20.450">
    <property type="entry name" value="EAL domain"/>
    <property type="match status" value="1"/>
</dbReference>
<dbReference type="Gene3D" id="3.30.450.20">
    <property type="entry name" value="PAS domain"/>
    <property type="match status" value="3"/>
</dbReference>
<reference evidence="11 12" key="1">
    <citation type="submission" date="2018-04" db="EMBL/GenBank/DDBJ databases">
        <title>Denitrifier Microvirgula.</title>
        <authorList>
            <person name="Anderson E."/>
            <person name="Jang J."/>
            <person name="Ishii S."/>
        </authorList>
    </citation>
    <scope>NUCLEOTIDE SEQUENCE [LARGE SCALE GENOMIC DNA]</scope>
    <source>
        <strain evidence="11 12">BE2.4</strain>
    </source>
</reference>
<comment type="subcellular location">
    <subcellularLocation>
        <location evidence="1">Cell membrane</location>
        <topology evidence="1">Multi-pass membrane protein</topology>
    </subcellularLocation>
</comment>
<evidence type="ECO:0000313" key="11">
    <source>
        <dbReference type="EMBL" id="AVY93582.1"/>
    </source>
</evidence>
<feature type="transmembrane region" description="Helical" evidence="6">
    <location>
        <begin position="183"/>
        <end position="201"/>
    </location>
</feature>
<dbReference type="InterPro" id="IPR000160">
    <property type="entry name" value="GGDEF_dom"/>
</dbReference>
<dbReference type="Pfam" id="PF00563">
    <property type="entry name" value="EAL"/>
    <property type="match status" value="1"/>
</dbReference>
<dbReference type="PROSITE" id="PS50113">
    <property type="entry name" value="PAC"/>
    <property type="match status" value="1"/>
</dbReference>
<feature type="transmembrane region" description="Helical" evidence="6">
    <location>
        <begin position="103"/>
        <end position="128"/>
    </location>
</feature>
<keyword evidence="3 6" id="KW-0812">Transmembrane</keyword>
<feature type="transmembrane region" description="Helical" evidence="6">
    <location>
        <begin position="140"/>
        <end position="171"/>
    </location>
</feature>